<dbReference type="PANTHER" id="PTHR22801:SF63">
    <property type="entry name" value="C-TYPE LECTIN DOMAIN-CONTAINING PROTEIN"/>
    <property type="match status" value="1"/>
</dbReference>
<accession>A0ABM0LVT4</accession>
<dbReference type="Pfam" id="PF00059">
    <property type="entry name" value="Lectin_C"/>
    <property type="match status" value="1"/>
</dbReference>
<dbReference type="PROSITE" id="PS51257">
    <property type="entry name" value="PROKAR_LIPOPROTEIN"/>
    <property type="match status" value="1"/>
</dbReference>
<reference evidence="4" key="1">
    <citation type="submission" date="2025-08" db="UniProtKB">
        <authorList>
            <consortium name="RefSeq"/>
        </authorList>
    </citation>
    <scope>IDENTIFICATION</scope>
    <source>
        <tissue evidence="4">Testes</tissue>
    </source>
</reference>
<dbReference type="InterPro" id="IPR016186">
    <property type="entry name" value="C-type_lectin-like/link_sf"/>
</dbReference>
<dbReference type="InterPro" id="IPR001304">
    <property type="entry name" value="C-type_lectin-like"/>
</dbReference>
<evidence type="ECO:0000313" key="4">
    <source>
        <dbReference type="RefSeq" id="XP_006811875.1"/>
    </source>
</evidence>
<dbReference type="SUPFAM" id="SSF56436">
    <property type="entry name" value="C-type lectin-like"/>
    <property type="match status" value="1"/>
</dbReference>
<protein>
    <submittedName>
        <fullName evidence="4">Neurocan core protein-like</fullName>
    </submittedName>
</protein>
<dbReference type="Gene3D" id="3.10.100.10">
    <property type="entry name" value="Mannose-Binding Protein A, subunit A"/>
    <property type="match status" value="1"/>
</dbReference>
<gene>
    <name evidence="4" type="primary">LOC100375655</name>
</gene>
<feature type="chain" id="PRO_5046687255" evidence="1">
    <location>
        <begin position="20"/>
        <end position="188"/>
    </location>
</feature>
<sequence length="188" mass="21566">MKLMITIVISMTMILSSSCELIPITFDEVCEEGMRYKFYPNSTLEWEQARDFCESEDGFLATVNYRGLHKRLRKYINANPGLGEPYGNGYWIGLSDRMIEDVFMWTDLTELTYHEGWSEERIGRKTVVQPNNNVKQNCNGQDCIQMWHNPAIDGKLTLWAFDDDTCDVNKGFICQYTSGCEGVTAAPL</sequence>
<dbReference type="PANTHER" id="PTHR22801">
    <property type="entry name" value="LITHOSTATHINE"/>
    <property type="match status" value="1"/>
</dbReference>
<keyword evidence="1" id="KW-0732">Signal</keyword>
<dbReference type="GeneID" id="100375655"/>
<dbReference type="RefSeq" id="XP_006811875.1">
    <property type="nucleotide sequence ID" value="XM_006811812.1"/>
</dbReference>
<name>A0ABM0LVT4_SACKO</name>
<dbReference type="CDD" id="cd00037">
    <property type="entry name" value="CLECT"/>
    <property type="match status" value="1"/>
</dbReference>
<dbReference type="InterPro" id="IPR016187">
    <property type="entry name" value="CTDL_fold"/>
</dbReference>
<evidence type="ECO:0000259" key="2">
    <source>
        <dbReference type="PROSITE" id="PS50041"/>
    </source>
</evidence>
<dbReference type="Proteomes" id="UP000694865">
    <property type="component" value="Unplaced"/>
</dbReference>
<dbReference type="InterPro" id="IPR050801">
    <property type="entry name" value="Ca-Dep_Lectins_ImmuneDev"/>
</dbReference>
<keyword evidence="3" id="KW-1185">Reference proteome</keyword>
<organism evidence="3 4">
    <name type="scientific">Saccoglossus kowalevskii</name>
    <name type="common">Acorn worm</name>
    <dbReference type="NCBI Taxonomy" id="10224"/>
    <lineage>
        <taxon>Eukaryota</taxon>
        <taxon>Metazoa</taxon>
        <taxon>Hemichordata</taxon>
        <taxon>Enteropneusta</taxon>
        <taxon>Harrimaniidae</taxon>
        <taxon>Saccoglossus</taxon>
    </lineage>
</organism>
<evidence type="ECO:0000313" key="3">
    <source>
        <dbReference type="Proteomes" id="UP000694865"/>
    </source>
</evidence>
<feature type="signal peptide" evidence="1">
    <location>
        <begin position="1"/>
        <end position="19"/>
    </location>
</feature>
<evidence type="ECO:0000256" key="1">
    <source>
        <dbReference type="SAM" id="SignalP"/>
    </source>
</evidence>
<dbReference type="SMART" id="SM00034">
    <property type="entry name" value="CLECT"/>
    <property type="match status" value="1"/>
</dbReference>
<dbReference type="PROSITE" id="PS50041">
    <property type="entry name" value="C_TYPE_LECTIN_2"/>
    <property type="match status" value="1"/>
</dbReference>
<feature type="domain" description="C-type lectin" evidence="2">
    <location>
        <begin position="31"/>
        <end position="175"/>
    </location>
</feature>
<proteinExistence type="predicted"/>